<reference evidence="4 5" key="1">
    <citation type="submission" date="2024-01" db="EMBL/GenBank/DDBJ databases">
        <title>A telomere-to-telomere, gap-free genome of sweet tea (Lithocarpus litseifolius).</title>
        <authorList>
            <person name="Zhou J."/>
        </authorList>
    </citation>
    <scope>NUCLEOTIDE SEQUENCE [LARGE SCALE GENOMIC DNA]</scope>
    <source>
        <strain evidence="4">Zhou-2022a</strain>
        <tissue evidence="4">Leaf</tissue>
    </source>
</reference>
<dbReference type="EMBL" id="JAZDWU010000002">
    <property type="protein sequence ID" value="KAL0010491.1"/>
    <property type="molecule type" value="Genomic_DNA"/>
</dbReference>
<comment type="caution">
    <text evidence="4">The sequence shown here is derived from an EMBL/GenBank/DDBJ whole genome shotgun (WGS) entry which is preliminary data.</text>
</comment>
<keyword evidence="1" id="KW-0547">Nucleotide-binding</keyword>
<organism evidence="4 5">
    <name type="scientific">Lithocarpus litseifolius</name>
    <dbReference type="NCBI Taxonomy" id="425828"/>
    <lineage>
        <taxon>Eukaryota</taxon>
        <taxon>Viridiplantae</taxon>
        <taxon>Streptophyta</taxon>
        <taxon>Embryophyta</taxon>
        <taxon>Tracheophyta</taxon>
        <taxon>Spermatophyta</taxon>
        <taxon>Magnoliopsida</taxon>
        <taxon>eudicotyledons</taxon>
        <taxon>Gunneridae</taxon>
        <taxon>Pentapetalae</taxon>
        <taxon>rosids</taxon>
        <taxon>fabids</taxon>
        <taxon>Fagales</taxon>
        <taxon>Fagaceae</taxon>
        <taxon>Lithocarpus</taxon>
    </lineage>
</organism>
<dbReference type="GO" id="GO:0005634">
    <property type="term" value="C:nucleus"/>
    <property type="evidence" value="ECO:0007669"/>
    <property type="project" value="TreeGrafter"/>
</dbReference>
<dbReference type="GO" id="GO:0005829">
    <property type="term" value="C:cytosol"/>
    <property type="evidence" value="ECO:0007669"/>
    <property type="project" value="TreeGrafter"/>
</dbReference>
<gene>
    <name evidence="4" type="ORF">SO802_005599</name>
</gene>
<feature type="region of interest" description="Disordered" evidence="3">
    <location>
        <begin position="58"/>
        <end position="113"/>
    </location>
</feature>
<keyword evidence="2" id="KW-0067">ATP-binding</keyword>
<name>A0AAW2DP62_9ROSI</name>
<protein>
    <submittedName>
        <fullName evidence="4">Uncharacterized protein</fullName>
    </submittedName>
</protein>
<keyword evidence="5" id="KW-1185">Reference proteome</keyword>
<dbReference type="InterPro" id="IPR013126">
    <property type="entry name" value="Hsp_70_fam"/>
</dbReference>
<accession>A0AAW2DP62</accession>
<dbReference type="Proteomes" id="UP001459277">
    <property type="component" value="Unassembled WGS sequence"/>
</dbReference>
<dbReference type="PANTHER" id="PTHR45639:SF4">
    <property type="entry name" value="HSC70CB, ISOFORM G"/>
    <property type="match status" value="1"/>
</dbReference>
<sequence length="141" mass="15584">MFSCTQLQVLNECVEAEAWLREKRLQQDSPPKYVNSVLSSTDVLKKTETLGRFCKPILMKPRPATPEAPPTRTPQASEQQQPQGVDANASTAEGAVDGNGETPTSAEVMDIETSSTSARSPFKWFLPLNVLFFKKEFGSYV</sequence>
<dbReference type="GO" id="GO:0005524">
    <property type="term" value="F:ATP binding"/>
    <property type="evidence" value="ECO:0007669"/>
    <property type="project" value="UniProtKB-KW"/>
</dbReference>
<evidence type="ECO:0000313" key="5">
    <source>
        <dbReference type="Proteomes" id="UP001459277"/>
    </source>
</evidence>
<feature type="compositionally biased region" description="Polar residues" evidence="3">
    <location>
        <begin position="75"/>
        <end position="91"/>
    </location>
</feature>
<dbReference type="PANTHER" id="PTHR45639">
    <property type="entry name" value="HSC70CB, ISOFORM G-RELATED"/>
    <property type="match status" value="1"/>
</dbReference>
<evidence type="ECO:0000313" key="4">
    <source>
        <dbReference type="EMBL" id="KAL0010491.1"/>
    </source>
</evidence>
<evidence type="ECO:0000256" key="1">
    <source>
        <dbReference type="ARBA" id="ARBA00022741"/>
    </source>
</evidence>
<dbReference type="GO" id="GO:0140662">
    <property type="term" value="F:ATP-dependent protein folding chaperone"/>
    <property type="evidence" value="ECO:0007669"/>
    <property type="project" value="InterPro"/>
</dbReference>
<proteinExistence type="predicted"/>
<dbReference type="AlphaFoldDB" id="A0AAW2DP62"/>
<feature type="compositionally biased region" description="Pro residues" evidence="3">
    <location>
        <begin position="63"/>
        <end position="72"/>
    </location>
</feature>
<evidence type="ECO:0000256" key="3">
    <source>
        <dbReference type="SAM" id="MobiDB-lite"/>
    </source>
</evidence>
<evidence type="ECO:0000256" key="2">
    <source>
        <dbReference type="ARBA" id="ARBA00022840"/>
    </source>
</evidence>